<evidence type="ECO:0000313" key="2">
    <source>
        <dbReference type="Proteomes" id="UP000828390"/>
    </source>
</evidence>
<accession>A0A9D4EYD3</accession>
<dbReference type="EMBL" id="JAIWYP010000008">
    <property type="protein sequence ID" value="KAH3786167.1"/>
    <property type="molecule type" value="Genomic_DNA"/>
</dbReference>
<sequence length="166" mass="19019">MDKNNSMEIAKAFWENEHKTVVAGFQSQYASCSSKEREYALEDLQNTDNITQLQKNNAERYHWAWNDVFVMDNEIPSVFRFIEVDQQQIVINNNKGKTKIVTYSKTKEPVSTFTANSLSQIVKMNIANGSEDAKEIAANVKEEMQKVNVVHSALLVYFNGEKYQPA</sequence>
<dbReference type="Proteomes" id="UP000828390">
    <property type="component" value="Unassembled WGS sequence"/>
</dbReference>
<keyword evidence="2" id="KW-1185">Reference proteome</keyword>
<name>A0A9D4EYD3_DREPO</name>
<organism evidence="1 2">
    <name type="scientific">Dreissena polymorpha</name>
    <name type="common">Zebra mussel</name>
    <name type="synonym">Mytilus polymorpha</name>
    <dbReference type="NCBI Taxonomy" id="45954"/>
    <lineage>
        <taxon>Eukaryota</taxon>
        <taxon>Metazoa</taxon>
        <taxon>Spiralia</taxon>
        <taxon>Lophotrochozoa</taxon>
        <taxon>Mollusca</taxon>
        <taxon>Bivalvia</taxon>
        <taxon>Autobranchia</taxon>
        <taxon>Heteroconchia</taxon>
        <taxon>Euheterodonta</taxon>
        <taxon>Imparidentia</taxon>
        <taxon>Neoheterodontei</taxon>
        <taxon>Myida</taxon>
        <taxon>Dreissenoidea</taxon>
        <taxon>Dreissenidae</taxon>
        <taxon>Dreissena</taxon>
    </lineage>
</organism>
<protein>
    <submittedName>
        <fullName evidence="1">Uncharacterized protein</fullName>
    </submittedName>
</protein>
<proteinExistence type="predicted"/>
<reference evidence="1" key="2">
    <citation type="submission" date="2020-11" db="EMBL/GenBank/DDBJ databases">
        <authorList>
            <person name="McCartney M.A."/>
            <person name="Auch B."/>
            <person name="Kono T."/>
            <person name="Mallez S."/>
            <person name="Becker A."/>
            <person name="Gohl D.M."/>
            <person name="Silverstein K.A.T."/>
            <person name="Koren S."/>
            <person name="Bechman K.B."/>
            <person name="Herman A."/>
            <person name="Abrahante J.E."/>
            <person name="Garbe J."/>
        </authorList>
    </citation>
    <scope>NUCLEOTIDE SEQUENCE</scope>
    <source>
        <strain evidence="1">Duluth1</strain>
        <tissue evidence="1">Whole animal</tissue>
    </source>
</reference>
<comment type="caution">
    <text evidence="1">The sequence shown here is derived from an EMBL/GenBank/DDBJ whole genome shotgun (WGS) entry which is preliminary data.</text>
</comment>
<evidence type="ECO:0000313" key="1">
    <source>
        <dbReference type="EMBL" id="KAH3786167.1"/>
    </source>
</evidence>
<dbReference type="AlphaFoldDB" id="A0A9D4EYD3"/>
<gene>
    <name evidence="1" type="ORF">DPMN_164270</name>
</gene>
<reference evidence="1" key="1">
    <citation type="journal article" date="2019" name="bioRxiv">
        <title>The Genome of the Zebra Mussel, Dreissena polymorpha: A Resource for Invasive Species Research.</title>
        <authorList>
            <person name="McCartney M.A."/>
            <person name="Auch B."/>
            <person name="Kono T."/>
            <person name="Mallez S."/>
            <person name="Zhang Y."/>
            <person name="Obille A."/>
            <person name="Becker A."/>
            <person name="Abrahante J.E."/>
            <person name="Garbe J."/>
            <person name="Badalamenti J.P."/>
            <person name="Herman A."/>
            <person name="Mangelson H."/>
            <person name="Liachko I."/>
            <person name="Sullivan S."/>
            <person name="Sone E.D."/>
            <person name="Koren S."/>
            <person name="Silverstein K.A.T."/>
            <person name="Beckman K.B."/>
            <person name="Gohl D.M."/>
        </authorList>
    </citation>
    <scope>NUCLEOTIDE SEQUENCE</scope>
    <source>
        <strain evidence="1">Duluth1</strain>
        <tissue evidence="1">Whole animal</tissue>
    </source>
</reference>